<feature type="region of interest" description="Disordered" evidence="1">
    <location>
        <begin position="1"/>
        <end position="83"/>
    </location>
</feature>
<protein>
    <submittedName>
        <fullName evidence="2">Uncharacterized protein</fullName>
    </submittedName>
</protein>
<dbReference type="EMBL" id="CABFNS010000788">
    <property type="protein sequence ID" value="VUC28541.1"/>
    <property type="molecule type" value="Genomic_DNA"/>
</dbReference>
<feature type="non-terminal residue" evidence="2">
    <location>
        <position position="1"/>
    </location>
</feature>
<dbReference type="Proteomes" id="UP000766486">
    <property type="component" value="Unassembled WGS sequence"/>
</dbReference>
<comment type="caution">
    <text evidence="2">The sequence shown here is derived from an EMBL/GenBank/DDBJ whole genome shotgun (WGS) entry which is preliminary data.</text>
</comment>
<reference evidence="2 3" key="1">
    <citation type="submission" date="2019-06" db="EMBL/GenBank/DDBJ databases">
        <authorList>
            <person name="Broberg M."/>
        </authorList>
    </citation>
    <scope>NUCLEOTIDE SEQUENCE [LARGE SCALE GENOMIC DNA]</scope>
</reference>
<gene>
    <name evidence="2" type="ORF">CLO192961_LOCUS239748</name>
</gene>
<evidence type="ECO:0000313" key="3">
    <source>
        <dbReference type="Proteomes" id="UP000766486"/>
    </source>
</evidence>
<proteinExistence type="predicted"/>
<evidence type="ECO:0000256" key="1">
    <source>
        <dbReference type="SAM" id="MobiDB-lite"/>
    </source>
</evidence>
<feature type="compositionally biased region" description="Basic and acidic residues" evidence="1">
    <location>
        <begin position="12"/>
        <end position="22"/>
    </location>
</feature>
<keyword evidence="3" id="KW-1185">Reference proteome</keyword>
<evidence type="ECO:0000313" key="2">
    <source>
        <dbReference type="EMBL" id="VUC28541.1"/>
    </source>
</evidence>
<name>A0ABY6UBK5_BIOOC</name>
<sequence>QQPGDIAAPVEIDGRSTVDDGRSTTTHGSLAGGGGIKLESIQGRFELYGSDHMPPEEGPPSIVPTPVEMRNSYFEKPPNPPEK</sequence>
<organism evidence="2 3">
    <name type="scientific">Bionectria ochroleuca</name>
    <name type="common">Gliocladium roseum</name>
    <dbReference type="NCBI Taxonomy" id="29856"/>
    <lineage>
        <taxon>Eukaryota</taxon>
        <taxon>Fungi</taxon>
        <taxon>Dikarya</taxon>
        <taxon>Ascomycota</taxon>
        <taxon>Pezizomycotina</taxon>
        <taxon>Sordariomycetes</taxon>
        <taxon>Hypocreomycetidae</taxon>
        <taxon>Hypocreales</taxon>
        <taxon>Bionectriaceae</taxon>
        <taxon>Clonostachys</taxon>
    </lineage>
</organism>
<accession>A0ABY6UBK5</accession>